<evidence type="ECO:0000313" key="1">
    <source>
        <dbReference type="EMBL" id="QGZ66875.1"/>
    </source>
</evidence>
<dbReference type="AlphaFoldDB" id="A0A7Z2JKW0"/>
<dbReference type="Proteomes" id="UP000433577">
    <property type="component" value="Chromosome 4"/>
</dbReference>
<proteinExistence type="predicted"/>
<dbReference type="KEGG" id="pacs:FAZ98_31160"/>
<dbReference type="OrthoDB" id="7238113at2"/>
<gene>
    <name evidence="1" type="ORF">FAZ98_31160</name>
</gene>
<organism evidence="1 2">
    <name type="scientific">Paraburkholderia acidisoli</name>
    <dbReference type="NCBI Taxonomy" id="2571748"/>
    <lineage>
        <taxon>Bacteria</taxon>
        <taxon>Pseudomonadati</taxon>
        <taxon>Pseudomonadota</taxon>
        <taxon>Betaproteobacteria</taxon>
        <taxon>Burkholderiales</taxon>
        <taxon>Burkholderiaceae</taxon>
        <taxon>Paraburkholderia</taxon>
    </lineage>
</organism>
<evidence type="ECO:0000313" key="2">
    <source>
        <dbReference type="Proteomes" id="UP000433577"/>
    </source>
</evidence>
<sequence>MTAAGPQTTPPATLNAALINGVAAEVPDYTANLPGLLIEDISSTATGALVAIDRARVDCISSVTPYGANASVLAQLGVQFGIEQGVSANASVYVQFAGPAGYVFQPGFVVGDGTNQYKLQDGGVIQTGGVSAQLFAVATNSGTFAIPAGSVNQIITSVPTGYAITVTNPEAGTPASSAESPQDYRARVLQAGVVASVGSPAYLKTLLEKVTGVQARLVSIQQATGGWRIVCGGGDAYAVANAILQGVGDIATLQGSQLSISGMTAASPVVVTTNLTTNFTVGQTFTVSGATPTAYNGTYTVVSIVRSISGDTITTSTNGSAFGAYTGGATFSPNPRNVNVSLFQNPDTYNIPFVNPPTQIVTVAVTWNTTLPNFTAGDSVNQLAIPAIQSYINSIYVGQPINELEMTAAFQGAVASVISAANITTLQYVVQINGVTVSPSAGTSIIAGDPESVFSASASGVTVVQG</sequence>
<protein>
    <recommendedName>
        <fullName evidence="3">Baseplate protein J-like domain-containing protein</fullName>
    </recommendedName>
</protein>
<name>A0A7Z2JKW0_9BURK</name>
<evidence type="ECO:0008006" key="3">
    <source>
        <dbReference type="Google" id="ProtNLM"/>
    </source>
</evidence>
<dbReference type="EMBL" id="CP046916">
    <property type="protein sequence ID" value="QGZ66875.1"/>
    <property type="molecule type" value="Genomic_DNA"/>
</dbReference>
<reference evidence="1 2" key="1">
    <citation type="submission" date="2019-12" db="EMBL/GenBank/DDBJ databases">
        <title>Paraburkholderia acidiphila 7Q-K02 sp. nov and Paraburkholderia acidisoli DHF22 sp. nov., two strains isolated from forest soil.</title>
        <authorList>
            <person name="Gao Z."/>
            <person name="Qiu L."/>
        </authorList>
    </citation>
    <scope>NUCLEOTIDE SEQUENCE [LARGE SCALE GENOMIC DNA]</scope>
    <source>
        <strain evidence="1 2">DHF22</strain>
    </source>
</reference>
<accession>A0A7Z2JKW0</accession>
<keyword evidence="2" id="KW-1185">Reference proteome</keyword>